<keyword evidence="3" id="KW-0677">Repeat</keyword>
<evidence type="ECO:0000313" key="10">
    <source>
        <dbReference type="EMBL" id="KQK16574.2"/>
    </source>
</evidence>
<dbReference type="InterPro" id="IPR002182">
    <property type="entry name" value="NB-ARC"/>
</dbReference>
<dbReference type="Pfam" id="PF18052">
    <property type="entry name" value="Rx_N"/>
    <property type="match status" value="1"/>
</dbReference>
<gene>
    <name evidence="10" type="ORF">BRADI_1g29352v3</name>
</gene>
<dbReference type="Gene3D" id="1.20.5.4130">
    <property type="match status" value="1"/>
</dbReference>
<evidence type="ECO:0000313" key="11">
    <source>
        <dbReference type="EnsemblPlants" id="KQK16574"/>
    </source>
</evidence>
<evidence type="ECO:0000256" key="1">
    <source>
        <dbReference type="ARBA" id="ARBA00008894"/>
    </source>
</evidence>
<accession>A0A0Q3NGT2</accession>
<dbReference type="Gramene" id="KQK16574">
    <property type="protein sequence ID" value="KQK16574"/>
    <property type="gene ID" value="BRADI_1g29352v3"/>
</dbReference>
<feature type="domain" description="Disease resistance N-terminal" evidence="8">
    <location>
        <begin position="12"/>
        <end position="92"/>
    </location>
</feature>
<keyword evidence="5" id="KW-0611">Plant defense</keyword>
<comment type="similarity">
    <text evidence="1">Belongs to the disease resistance NB-LRR family.</text>
</comment>
<feature type="region of interest" description="Disordered" evidence="6">
    <location>
        <begin position="514"/>
        <end position="535"/>
    </location>
</feature>
<proteinExistence type="inferred from homology"/>
<dbReference type="OrthoDB" id="693153at2759"/>
<dbReference type="InParanoid" id="A0A0Q3NGT2"/>
<evidence type="ECO:0000256" key="2">
    <source>
        <dbReference type="ARBA" id="ARBA00022614"/>
    </source>
</evidence>
<dbReference type="PANTHER" id="PTHR23155:SF1135">
    <property type="entry name" value="OS08G0246300 PROTEIN"/>
    <property type="match status" value="1"/>
</dbReference>
<dbReference type="CDD" id="cd14798">
    <property type="entry name" value="RX-CC_like"/>
    <property type="match status" value="1"/>
</dbReference>
<keyword evidence="2" id="KW-0433">Leucine-rich repeat</keyword>
<dbReference type="Proteomes" id="UP000008810">
    <property type="component" value="Chromosome 1"/>
</dbReference>
<feature type="domain" description="NB-ARC" evidence="7">
    <location>
        <begin position="555"/>
        <end position="698"/>
    </location>
</feature>
<evidence type="ECO:0000256" key="4">
    <source>
        <dbReference type="ARBA" id="ARBA00022741"/>
    </source>
</evidence>
<dbReference type="InterPro" id="IPR041118">
    <property type="entry name" value="Rx_N"/>
</dbReference>
<dbReference type="PANTHER" id="PTHR23155">
    <property type="entry name" value="DISEASE RESISTANCE PROTEIN RP"/>
    <property type="match status" value="1"/>
</dbReference>
<evidence type="ECO:0000259" key="7">
    <source>
        <dbReference type="Pfam" id="PF00931"/>
    </source>
</evidence>
<dbReference type="InterPro" id="IPR044974">
    <property type="entry name" value="Disease_R_plants"/>
</dbReference>
<dbReference type="PRINTS" id="PR00364">
    <property type="entry name" value="DISEASERSIST"/>
</dbReference>
<organism evidence="10">
    <name type="scientific">Brachypodium distachyon</name>
    <name type="common">Purple false brome</name>
    <name type="synonym">Trachynia distachya</name>
    <dbReference type="NCBI Taxonomy" id="15368"/>
    <lineage>
        <taxon>Eukaryota</taxon>
        <taxon>Viridiplantae</taxon>
        <taxon>Streptophyta</taxon>
        <taxon>Embryophyta</taxon>
        <taxon>Tracheophyta</taxon>
        <taxon>Spermatophyta</taxon>
        <taxon>Magnoliopsida</taxon>
        <taxon>Liliopsida</taxon>
        <taxon>Poales</taxon>
        <taxon>Poaceae</taxon>
        <taxon>BOP clade</taxon>
        <taxon>Pooideae</taxon>
        <taxon>Stipodae</taxon>
        <taxon>Brachypodieae</taxon>
        <taxon>Brachypodium</taxon>
    </lineage>
</organism>
<evidence type="ECO:0000256" key="3">
    <source>
        <dbReference type="ARBA" id="ARBA00022737"/>
    </source>
</evidence>
<protein>
    <recommendedName>
        <fullName evidence="13">NB-ARC domain-containing protein</fullName>
    </recommendedName>
</protein>
<dbReference type="InterPro" id="IPR038005">
    <property type="entry name" value="RX-like_CC"/>
</dbReference>
<evidence type="ECO:0000259" key="8">
    <source>
        <dbReference type="Pfam" id="PF18052"/>
    </source>
</evidence>
<dbReference type="Gene3D" id="3.40.50.300">
    <property type="entry name" value="P-loop containing nucleotide triphosphate hydrolases"/>
    <property type="match status" value="3"/>
</dbReference>
<dbReference type="EMBL" id="CM000880">
    <property type="protein sequence ID" value="KQK16574.2"/>
    <property type="molecule type" value="Genomic_DNA"/>
</dbReference>
<feature type="domain" description="NB-ARC" evidence="7">
    <location>
        <begin position="203"/>
        <end position="357"/>
    </location>
</feature>
<feature type="domain" description="Disease resistance protein winged helix" evidence="9">
    <location>
        <begin position="789"/>
        <end position="846"/>
    </location>
</feature>
<evidence type="ECO:0000313" key="12">
    <source>
        <dbReference type="Proteomes" id="UP000008810"/>
    </source>
</evidence>
<name>A0A0Q3NGT2_BRADI</name>
<reference evidence="10 11" key="1">
    <citation type="journal article" date="2010" name="Nature">
        <title>Genome sequencing and analysis of the model grass Brachypodium distachyon.</title>
        <authorList>
            <consortium name="International Brachypodium Initiative"/>
        </authorList>
    </citation>
    <scope>NUCLEOTIDE SEQUENCE [LARGE SCALE GENOMIC DNA]</scope>
    <source>
        <strain evidence="10 11">Bd21</strain>
    </source>
</reference>
<dbReference type="InterPro" id="IPR027417">
    <property type="entry name" value="P-loop_NTPase"/>
</dbReference>
<reference evidence="10" key="2">
    <citation type="submission" date="2017-06" db="EMBL/GenBank/DDBJ databases">
        <title>WGS assembly of Brachypodium distachyon.</title>
        <authorList>
            <consortium name="The International Brachypodium Initiative"/>
            <person name="Lucas S."/>
            <person name="Harmon-Smith M."/>
            <person name="Lail K."/>
            <person name="Tice H."/>
            <person name="Grimwood J."/>
            <person name="Bruce D."/>
            <person name="Barry K."/>
            <person name="Shu S."/>
            <person name="Lindquist E."/>
            <person name="Wang M."/>
            <person name="Pitluck S."/>
            <person name="Vogel J.P."/>
            <person name="Garvin D.F."/>
            <person name="Mockler T.C."/>
            <person name="Schmutz J."/>
            <person name="Rokhsar D."/>
            <person name="Bevan M.W."/>
        </authorList>
    </citation>
    <scope>NUCLEOTIDE SEQUENCE</scope>
    <source>
        <strain evidence="10">Bd21</strain>
    </source>
</reference>
<reference evidence="11" key="3">
    <citation type="submission" date="2018-08" db="UniProtKB">
        <authorList>
            <consortium name="EnsemblPlants"/>
        </authorList>
    </citation>
    <scope>IDENTIFICATION</scope>
    <source>
        <strain evidence="11">cv. Bd21</strain>
    </source>
</reference>
<keyword evidence="12" id="KW-1185">Reference proteome</keyword>
<evidence type="ECO:0000259" key="9">
    <source>
        <dbReference type="Pfam" id="PF23559"/>
    </source>
</evidence>
<evidence type="ECO:0008006" key="13">
    <source>
        <dbReference type="Google" id="ProtNLM"/>
    </source>
</evidence>
<dbReference type="Pfam" id="PF00931">
    <property type="entry name" value="NB-ARC"/>
    <property type="match status" value="2"/>
</dbReference>
<keyword evidence="4" id="KW-0547">Nucleotide-binding</keyword>
<evidence type="ECO:0000256" key="6">
    <source>
        <dbReference type="SAM" id="MobiDB-lite"/>
    </source>
</evidence>
<dbReference type="SUPFAM" id="SSF52540">
    <property type="entry name" value="P-loop containing nucleoside triphosphate hydrolases"/>
    <property type="match status" value="3"/>
</dbReference>
<evidence type="ECO:0000256" key="5">
    <source>
        <dbReference type="ARBA" id="ARBA00022821"/>
    </source>
</evidence>
<sequence>MADLVLGLAKYVVEGVMTKAQAAIEKEDGLRRSAQSNLVFISGEFEMMHSFLEVANAERVENPVVKTWVRQIRELAYDVEDCIEFVVHLDKRTKFWLLVRRMVPSCGMVPPMPLDEAVGEIEQLKARVHEVSTRNTRYNLISDNGSKPIVVQQHQQPEAAVGATTSNMLAEARGATKRQKGFADLTRLIILENNSSRPAPADPFQVISVWGSGGDHGTTSIISNTYDHPEICKDQDFHRAWVKLLHPLSPRDFISSLMAQFYANSPSRQQNAATIGVHGLTNMQVFHDFERLVAKKRCLIVLEGLSNKADWDTIRTFLRRIKDGSRVIVSTQECEIATLCIGPSYQILELKKFSDHHSVCALLIKGSRDARIDELGNYLAKARVDSPAVMCVWGTDDVGKSALVRKLYDERRLQQQSDQKFDKYYWVDVSHPFNLTDPIEEKLLKDHQCLIVINDLRSKEEWDSMQAALAFKHSKSSSVIIVITTDQSIASHCTNDVELVFNVKAPEASAASDDLFKNKGSEGDGDKDKNNTRTLFGRDPQIKELGEYVSETRVNSPPVMSVWGIAGVGKSALVRKLYDERKLHSNNYDKYFWVDVSRPFNLRDLYLSLLQGIHSEKDPIEECHSLLTKHRCFVVIDELRSTKEWDLMQAALKPKKSKSVIIVITTDKRIATHCINNEKLLFNVKALEAAAASDLLNEVHKTSIQDDREKEVQGLILKCGGIPKVIAAIASSIEMMIKMNVLGSFKHKFMHHLETNPEYDMLQDLFDWIRAYFRDCPDYLKPCIFYLSIFPQGNIIRRRRLVRRWIAEGYSRDSHNESAEENGENHFSELLELSIIQQLASQSSSTSLNVDTDVRMVFCQVNTFIREYIVSQRREENLVFELGDKSALTTQRTGRHLVILKKWYRDKIVFERMDFSRLRSLTVFGEWRGFLISESMKLLRVLDLEDASHDVKHEDLDKVVKWLRRLKFLSLR</sequence>
<dbReference type="Pfam" id="PF23559">
    <property type="entry name" value="WHD_DRP"/>
    <property type="match status" value="1"/>
</dbReference>
<dbReference type="AlphaFoldDB" id="A0A0Q3NGT2"/>
<dbReference type="EnsemblPlants" id="KQK16574">
    <property type="protein sequence ID" value="KQK16574"/>
    <property type="gene ID" value="BRADI_1g29352v3"/>
</dbReference>
<dbReference type="GO" id="GO:0098542">
    <property type="term" value="P:defense response to other organism"/>
    <property type="evidence" value="ECO:0000318"/>
    <property type="project" value="GO_Central"/>
</dbReference>
<dbReference type="GO" id="GO:0043531">
    <property type="term" value="F:ADP binding"/>
    <property type="evidence" value="ECO:0007669"/>
    <property type="project" value="InterPro"/>
</dbReference>
<feature type="compositionally biased region" description="Basic and acidic residues" evidence="6">
    <location>
        <begin position="514"/>
        <end position="531"/>
    </location>
</feature>
<dbReference type="InterPro" id="IPR058922">
    <property type="entry name" value="WHD_DRP"/>
</dbReference>